<evidence type="ECO:0000256" key="3">
    <source>
        <dbReference type="ARBA" id="ARBA00022475"/>
    </source>
</evidence>
<proteinExistence type="inferred from homology"/>
<dbReference type="PANTHER" id="PTHR30065:SF1">
    <property type="entry name" value="SURFACE PRESENTATION OF ANTIGENS PROTEIN SPAR"/>
    <property type="match status" value="1"/>
</dbReference>
<keyword evidence="9" id="KW-1185">Reference proteome</keyword>
<evidence type="ECO:0000256" key="1">
    <source>
        <dbReference type="ARBA" id="ARBA00004651"/>
    </source>
</evidence>
<dbReference type="InterPro" id="IPR002010">
    <property type="entry name" value="T3SS_IM_R"/>
</dbReference>
<feature type="transmembrane region" description="Helical" evidence="7">
    <location>
        <begin position="168"/>
        <end position="197"/>
    </location>
</feature>
<keyword evidence="8" id="KW-0969">Cilium</keyword>
<dbReference type="Pfam" id="PF01311">
    <property type="entry name" value="Bac_export_1"/>
    <property type="match status" value="1"/>
</dbReference>
<feature type="transmembrane region" description="Helical" evidence="7">
    <location>
        <begin position="209"/>
        <end position="230"/>
    </location>
</feature>
<comment type="similarity">
    <text evidence="2">Belongs to the FliR/MopE/SpaR family.</text>
</comment>
<dbReference type="GO" id="GO:0005886">
    <property type="term" value="C:plasma membrane"/>
    <property type="evidence" value="ECO:0007669"/>
    <property type="project" value="UniProtKB-SubCell"/>
</dbReference>
<dbReference type="HOGENOM" id="CLU_063626_2_3_6"/>
<evidence type="ECO:0000256" key="4">
    <source>
        <dbReference type="ARBA" id="ARBA00022692"/>
    </source>
</evidence>
<keyword evidence="5 7" id="KW-1133">Transmembrane helix</keyword>
<keyword evidence="6 7" id="KW-0472">Membrane</keyword>
<comment type="subcellular location">
    <subcellularLocation>
        <location evidence="1">Cell membrane</location>
        <topology evidence="1">Multi-pass membrane protein</topology>
    </subcellularLocation>
</comment>
<reference evidence="8 9" key="1">
    <citation type="submission" date="2014-01" db="EMBL/GenBank/DDBJ databases">
        <title>Full genme sequencing of cellulolytic bacterium Gynuella sunshinyii YC6258T gen. nov., sp. nov.</title>
        <authorList>
            <person name="Khan H."/>
            <person name="Chung E.J."/>
            <person name="Chung Y.R."/>
        </authorList>
    </citation>
    <scope>NUCLEOTIDE SEQUENCE [LARGE SCALE GENOMIC DNA]</scope>
    <source>
        <strain evidence="8 9">YC6258</strain>
    </source>
</reference>
<evidence type="ECO:0000313" key="9">
    <source>
        <dbReference type="Proteomes" id="UP000032266"/>
    </source>
</evidence>
<dbReference type="Proteomes" id="UP000032266">
    <property type="component" value="Chromosome"/>
</dbReference>
<organism evidence="8 9">
    <name type="scientific">Gynuella sunshinyii YC6258</name>
    <dbReference type="NCBI Taxonomy" id="1445510"/>
    <lineage>
        <taxon>Bacteria</taxon>
        <taxon>Pseudomonadati</taxon>
        <taxon>Pseudomonadota</taxon>
        <taxon>Gammaproteobacteria</taxon>
        <taxon>Oceanospirillales</taxon>
        <taxon>Saccharospirillaceae</taxon>
        <taxon>Gynuella</taxon>
    </lineage>
</organism>
<dbReference type="PRINTS" id="PR00953">
    <property type="entry name" value="TYPE3IMRPROT"/>
</dbReference>
<keyword evidence="3" id="KW-1003">Cell membrane</keyword>
<dbReference type="OrthoDB" id="7014237at2"/>
<dbReference type="AlphaFoldDB" id="A0A0C5VDZ3"/>
<protein>
    <submittedName>
        <fullName evidence="8">Flagellar biosynthesis pathway, component FliR</fullName>
    </submittedName>
</protein>
<evidence type="ECO:0000256" key="2">
    <source>
        <dbReference type="ARBA" id="ARBA00009772"/>
    </source>
</evidence>
<evidence type="ECO:0000256" key="6">
    <source>
        <dbReference type="ARBA" id="ARBA00023136"/>
    </source>
</evidence>
<dbReference type="PANTHER" id="PTHR30065">
    <property type="entry name" value="FLAGELLAR BIOSYNTHETIC PROTEIN FLIR"/>
    <property type="match status" value="1"/>
</dbReference>
<dbReference type="GO" id="GO:0006605">
    <property type="term" value="P:protein targeting"/>
    <property type="evidence" value="ECO:0007669"/>
    <property type="project" value="InterPro"/>
</dbReference>
<keyword evidence="4 7" id="KW-0812">Transmembrane</keyword>
<accession>A0A0C5VDZ3</accession>
<evidence type="ECO:0000256" key="7">
    <source>
        <dbReference type="SAM" id="Phobius"/>
    </source>
</evidence>
<dbReference type="STRING" id="1445510.YC6258_00677"/>
<evidence type="ECO:0000256" key="5">
    <source>
        <dbReference type="ARBA" id="ARBA00022989"/>
    </source>
</evidence>
<dbReference type="EMBL" id="CP007142">
    <property type="protein sequence ID" value="AJQ92727.1"/>
    <property type="molecule type" value="Genomic_DNA"/>
</dbReference>
<dbReference type="KEGG" id="gsn:YC6258_00677"/>
<feature type="transmembrane region" description="Helical" evidence="7">
    <location>
        <begin position="75"/>
        <end position="95"/>
    </location>
</feature>
<evidence type="ECO:0000313" key="8">
    <source>
        <dbReference type="EMBL" id="AJQ92727.1"/>
    </source>
</evidence>
<feature type="transmembrane region" description="Helical" evidence="7">
    <location>
        <begin position="12"/>
        <end position="30"/>
    </location>
</feature>
<sequence length="251" mass="27087">MNIEVAESSVIAVFLAFVRIGAFLLFVPVFNFVRLPVMIRVFFSLTMALFLMLNVGFPTLELAPSGLISAIGSEVINGSAMAFGMLAAFAVFHFAGRVLDFQMGFGVAGLIDPTTQVQSPLIGTVLNLLAAVVFILAGGISAIFRSLALSLEKVPPGQPFSLQNAEWFIAHAGLIFTLSVALAAPVLLAIFLLDILMAFAGRTMPQMNVFIISIPFKITLGMVVIATTIVSAQPIFRKVFNAVFEFWEPFF</sequence>
<keyword evidence="8" id="KW-0282">Flagellum</keyword>
<gene>
    <name evidence="8" type="ORF">YC6258_00677</name>
</gene>
<keyword evidence="8" id="KW-0966">Cell projection</keyword>
<feature type="transmembrane region" description="Helical" evidence="7">
    <location>
        <begin position="37"/>
        <end position="55"/>
    </location>
</feature>
<feature type="transmembrane region" description="Helical" evidence="7">
    <location>
        <begin position="125"/>
        <end position="148"/>
    </location>
</feature>
<dbReference type="RefSeq" id="WP_044615724.1">
    <property type="nucleotide sequence ID" value="NZ_CP007142.1"/>
</dbReference>
<name>A0A0C5VDZ3_9GAMM</name>